<keyword evidence="8" id="KW-1185">Reference proteome</keyword>
<dbReference type="InterPro" id="IPR011059">
    <property type="entry name" value="Metal-dep_hydrolase_composite"/>
</dbReference>
<feature type="active site" description="Proton donor/acceptor" evidence="3">
    <location>
        <position position="287"/>
    </location>
</feature>
<feature type="binding site" evidence="5">
    <location>
        <position position="225"/>
    </location>
    <ligand>
        <name>Zn(2+)</name>
        <dbReference type="ChEBI" id="CHEBI:29105"/>
    </ligand>
</feature>
<name>A0A8H4J517_9PEZI</name>
<evidence type="ECO:0000256" key="3">
    <source>
        <dbReference type="PIRSR" id="PIRSR038994-1"/>
    </source>
</evidence>
<feature type="binding site" evidence="4">
    <location>
        <begin position="343"/>
        <end position="345"/>
    </location>
    <ligand>
        <name>substrate</name>
    </ligand>
</feature>
<comment type="catalytic activity">
    <reaction evidence="2">
        <text>N-acetyl-D-glucosamine 6-phosphate + H2O = D-glucosamine 6-phosphate + acetate</text>
        <dbReference type="Rhea" id="RHEA:22936"/>
        <dbReference type="ChEBI" id="CHEBI:15377"/>
        <dbReference type="ChEBI" id="CHEBI:30089"/>
        <dbReference type="ChEBI" id="CHEBI:57513"/>
        <dbReference type="ChEBI" id="CHEBI:58725"/>
        <dbReference type="EC" id="3.5.1.25"/>
    </reaction>
</comment>
<evidence type="ECO:0000256" key="4">
    <source>
        <dbReference type="PIRSR" id="PIRSR038994-2"/>
    </source>
</evidence>
<sequence length="430" mass="45528">MSDNQFTLFTNGSYCLGGELIGDHLVISEETGRILKRTGYIGGEIVDLEGNIVAPGFLELHTNGVNGFHFTHFDHEHHYDQKLKETAEYYVSQGVTGFWATIPTVESQTFQKILPSLRPRSFSPDSAYLHGAHVEGPYLHPQKAGAHNASLFHSPDTTTSPADIYGPAGLSSIKLATLAPELPSSSPLITALTKTNSIRVSLGHTTATYDQGLSALHAGATSLTHTLNAMPALSSRTPGLAGLISLPATHAPPPPYYTLIPDGHHLHPSTVSLLYRAAPHHAILVTDSIELAGPAIAPGIHPGHAQIAHPQRKQTHDPLTNAPYPSGPKAVIHREGEGGEETLIGGCGTLAQGVRNLVAWSGCTLPAAVRTVTENVAALMGVDAPNALEGGGVGVLREGNRADLVVLSEEGEVLQTWMGGRMVWEREGGL</sequence>
<dbReference type="SUPFAM" id="SSF51556">
    <property type="entry name" value="Metallo-dependent hydrolases"/>
    <property type="match status" value="1"/>
</dbReference>
<evidence type="ECO:0000313" key="7">
    <source>
        <dbReference type="EMBL" id="KAF4313200.1"/>
    </source>
</evidence>
<evidence type="ECO:0000313" key="8">
    <source>
        <dbReference type="Proteomes" id="UP000572817"/>
    </source>
</evidence>
<dbReference type="OrthoDB" id="10264777at2759"/>
<evidence type="ECO:0000256" key="1">
    <source>
        <dbReference type="ARBA" id="ARBA00022801"/>
    </source>
</evidence>
<comment type="similarity">
    <text evidence="2">Belongs to the metallo-dependent hydrolases superfamily. NagA family.</text>
</comment>
<organism evidence="7 8">
    <name type="scientific">Botryosphaeria dothidea</name>
    <dbReference type="NCBI Taxonomy" id="55169"/>
    <lineage>
        <taxon>Eukaryota</taxon>
        <taxon>Fungi</taxon>
        <taxon>Dikarya</taxon>
        <taxon>Ascomycota</taxon>
        <taxon>Pezizomycotina</taxon>
        <taxon>Dothideomycetes</taxon>
        <taxon>Dothideomycetes incertae sedis</taxon>
        <taxon>Botryosphaeriales</taxon>
        <taxon>Botryosphaeriaceae</taxon>
        <taxon>Botryosphaeria</taxon>
    </lineage>
</organism>
<dbReference type="PANTHER" id="PTHR11113:SF4">
    <property type="entry name" value="N-ACETYLGLUCOSAMINE-6-PHOSPHATE DEACETYLASE"/>
    <property type="match status" value="1"/>
</dbReference>
<reference evidence="7" key="1">
    <citation type="submission" date="2020-04" db="EMBL/GenBank/DDBJ databases">
        <title>Genome Assembly and Annotation of Botryosphaeria dothidea sdau 11-99, a Latent Pathogen of Apple Fruit Ring Rot in China.</title>
        <authorList>
            <person name="Yu C."/>
            <person name="Diao Y."/>
            <person name="Lu Q."/>
            <person name="Zhao J."/>
            <person name="Cui S."/>
            <person name="Peng C."/>
            <person name="He B."/>
            <person name="Liu H."/>
        </authorList>
    </citation>
    <scope>NUCLEOTIDE SEQUENCE [LARGE SCALE GENOMIC DNA]</scope>
    <source>
        <strain evidence="7">Sdau11-99</strain>
    </source>
</reference>
<keyword evidence="2" id="KW-0119">Carbohydrate metabolism</keyword>
<dbReference type="PANTHER" id="PTHR11113">
    <property type="entry name" value="N-ACETYLGLUCOSAMINE-6-PHOSPHATE DEACETYLASE"/>
    <property type="match status" value="1"/>
</dbReference>
<evidence type="ECO:0000256" key="2">
    <source>
        <dbReference type="PIRNR" id="PIRNR038994"/>
    </source>
</evidence>
<dbReference type="InterPro" id="IPR003764">
    <property type="entry name" value="GlcNAc_6-P_deAcase"/>
</dbReference>
<feature type="binding site" evidence="4">
    <location>
        <begin position="228"/>
        <end position="229"/>
    </location>
    <ligand>
        <name>substrate</name>
    </ligand>
</feature>
<dbReference type="Gene3D" id="3.20.20.140">
    <property type="entry name" value="Metal-dependent hydrolases"/>
    <property type="match status" value="1"/>
</dbReference>
<dbReference type="AlphaFoldDB" id="A0A8H4J517"/>
<comment type="caution">
    <text evidence="7">The sequence shown here is derived from an EMBL/GenBank/DDBJ whole genome shotgun (WGS) entry which is preliminary data.</text>
</comment>
<dbReference type="GO" id="GO:0008448">
    <property type="term" value="F:N-acetylglucosamine-6-phosphate deacetylase activity"/>
    <property type="evidence" value="ECO:0007669"/>
    <property type="project" value="UniProtKB-UniRule"/>
</dbReference>
<proteinExistence type="inferred from homology"/>
<dbReference type="PIRSF" id="PIRSF038994">
    <property type="entry name" value="NagA"/>
    <property type="match status" value="1"/>
</dbReference>
<keyword evidence="5" id="KW-0479">Metal-binding</keyword>
<keyword evidence="1 2" id="KW-0378">Hydrolase</keyword>
<dbReference type="GO" id="GO:0006046">
    <property type="term" value="P:N-acetylglucosamine catabolic process"/>
    <property type="evidence" value="ECO:0007669"/>
    <property type="project" value="TreeGrafter"/>
</dbReference>
<protein>
    <recommendedName>
        <fullName evidence="2">N-acetylglucosamine-6-phosphate deacetylase</fullName>
        <ecNumber evidence="2">3.5.1.25</ecNumber>
    </recommendedName>
</protein>
<feature type="binding site" evidence="4">
    <location>
        <position position="236"/>
    </location>
    <ligand>
        <name>substrate</name>
    </ligand>
</feature>
<feature type="binding site" evidence="4">
    <location>
        <position position="146"/>
    </location>
    <ligand>
        <name>substrate</name>
    </ligand>
</feature>
<dbReference type="GO" id="GO:0046872">
    <property type="term" value="F:metal ion binding"/>
    <property type="evidence" value="ECO:0007669"/>
    <property type="project" value="UniProtKB-KW"/>
</dbReference>
<evidence type="ECO:0000256" key="5">
    <source>
        <dbReference type="PIRSR" id="PIRSR038994-3"/>
    </source>
</evidence>
<dbReference type="EMBL" id="WWBZ02000001">
    <property type="protein sequence ID" value="KAF4313200.1"/>
    <property type="molecule type" value="Genomic_DNA"/>
</dbReference>
<accession>A0A8H4J517</accession>
<dbReference type="EC" id="3.5.1.25" evidence="2"/>
<feature type="binding site" evidence="5">
    <location>
        <position position="204"/>
    </location>
    <ligand>
        <name>Zn(2+)</name>
        <dbReference type="ChEBI" id="CHEBI:29105"/>
    </ligand>
</feature>
<feature type="binding site" evidence="5">
    <location>
        <position position="135"/>
    </location>
    <ligand>
        <name>Zn(2+)</name>
        <dbReference type="ChEBI" id="CHEBI:29105"/>
    </ligand>
</feature>
<feature type="region of interest" description="Disordered" evidence="6">
    <location>
        <begin position="302"/>
        <end position="325"/>
    </location>
</feature>
<dbReference type="Gene3D" id="2.30.40.10">
    <property type="entry name" value="Urease, subunit C, domain 1"/>
    <property type="match status" value="1"/>
</dbReference>
<comment type="cofactor">
    <cofactor evidence="5">
        <name>a divalent metal cation</name>
        <dbReference type="ChEBI" id="CHEBI:60240"/>
    </cofactor>
    <text evidence="5">Binds 1 divalent metal cation per subunit.</text>
</comment>
<dbReference type="InterPro" id="IPR032466">
    <property type="entry name" value="Metal_Hydrolase"/>
</dbReference>
<dbReference type="Proteomes" id="UP000572817">
    <property type="component" value="Unassembled WGS sequence"/>
</dbReference>
<dbReference type="SUPFAM" id="SSF51338">
    <property type="entry name" value="Composite domain of metallo-dependent hydrolases"/>
    <property type="match status" value="1"/>
</dbReference>
<feature type="binding site" evidence="4">
    <location>
        <position position="265"/>
    </location>
    <ligand>
        <name>substrate</name>
    </ligand>
</feature>
<evidence type="ECO:0000256" key="6">
    <source>
        <dbReference type="SAM" id="MobiDB-lite"/>
    </source>
</evidence>
<gene>
    <name evidence="7" type="ORF">GTA08_BOTSDO00459</name>
</gene>